<sequence length="422" mass="48438">AYFGPLTGPYRRSLLDTWSGILRGFEIKTSEQMDLVATTGDPVQIQEWQLCGLPKDPLSTENAIILTNARTWPLLIDPQGQANAWIRNLHKNDNLQVCKASDEKFMKVVEGAIRIGLPCLLENVGDSLDPALEPVLLRNVFLIGSTPHIRVGDSAIPYDKRFKFYMTTKLPNPSYTPENIVTVSLLNFFITRSGLEDQLLGKTVEKERNDLEQEKQKLTRDCAEKSLELKKMQENILRMLEEAEGDILDQEELIDTLERSKLKSTEIKDDLRRARETEKTIDETRNKYRPHAYRGALLFFCVSELSMVDPMYQFSLQWFINLVLFAVDKTEQAEDIDTRVKNLTEYFTYSFYTNVCRSLFERHKLTFSFFLCTSILQQEGSLNGDEYRYLLTGPTGRGGNAANPAPEWLTKNSWNEIQFISA</sequence>
<keyword evidence="3" id="KW-0963">Cytoplasm</keyword>
<evidence type="ECO:0000256" key="8">
    <source>
        <dbReference type="ARBA" id="ARBA00023054"/>
    </source>
</evidence>
<dbReference type="Pfam" id="PF12781">
    <property type="entry name" value="AAA_9"/>
    <property type="match status" value="1"/>
</dbReference>
<dbReference type="EMBL" id="AAHK01008065">
    <property type="protein sequence ID" value="EAN80780.1"/>
    <property type="molecule type" value="Genomic_DNA"/>
</dbReference>
<feature type="coiled-coil region" evidence="13">
    <location>
        <begin position="201"/>
        <end position="287"/>
    </location>
</feature>
<dbReference type="GO" id="GO:0045505">
    <property type="term" value="F:dynein intermediate chain binding"/>
    <property type="evidence" value="ECO:0007669"/>
    <property type="project" value="InterPro"/>
</dbReference>
<feature type="non-terminal residue" evidence="15">
    <location>
        <position position="422"/>
    </location>
</feature>
<dbReference type="FunFam" id="1.10.8.1220:FF:000001">
    <property type="entry name" value="Dynein axonemal heavy chain 5"/>
    <property type="match status" value="1"/>
</dbReference>
<keyword evidence="11" id="KW-0206">Cytoskeleton</keyword>
<dbReference type="GO" id="GO:0051959">
    <property type="term" value="F:dynein light intermediate chain binding"/>
    <property type="evidence" value="ECO:0007669"/>
    <property type="project" value="InterPro"/>
</dbReference>
<evidence type="ECO:0000256" key="4">
    <source>
        <dbReference type="ARBA" id="ARBA00022701"/>
    </source>
</evidence>
<name>Q4CKH8_TRYCC</name>
<evidence type="ECO:0000313" key="15">
    <source>
        <dbReference type="EMBL" id="EAN80780.1"/>
    </source>
</evidence>
<organism evidence="15 16">
    <name type="scientific">Trypanosoma cruzi (strain CL Brener)</name>
    <dbReference type="NCBI Taxonomy" id="353153"/>
    <lineage>
        <taxon>Eukaryota</taxon>
        <taxon>Discoba</taxon>
        <taxon>Euglenozoa</taxon>
        <taxon>Kinetoplastea</taxon>
        <taxon>Metakinetoplastina</taxon>
        <taxon>Trypanosomatida</taxon>
        <taxon>Trypanosomatidae</taxon>
        <taxon>Trypanosoma</taxon>
        <taxon>Schizotrypanum</taxon>
    </lineage>
</organism>
<dbReference type="InParanoid" id="Q4CKH8"/>
<feature type="non-terminal residue" evidence="15">
    <location>
        <position position="1"/>
    </location>
</feature>
<dbReference type="STRING" id="353153.Q4CKH8"/>
<dbReference type="Gene3D" id="3.40.50.300">
    <property type="entry name" value="P-loop containing nucleotide triphosphate hydrolases"/>
    <property type="match status" value="1"/>
</dbReference>
<dbReference type="OMA" id="HELMEGQ"/>
<evidence type="ECO:0000259" key="14">
    <source>
        <dbReference type="Pfam" id="PF12781"/>
    </source>
</evidence>
<evidence type="ECO:0000256" key="7">
    <source>
        <dbReference type="ARBA" id="ARBA00023017"/>
    </source>
</evidence>
<dbReference type="FunFam" id="3.40.50.300:FF:001145">
    <property type="entry name" value="Putative dynein heavy chain"/>
    <property type="match status" value="1"/>
</dbReference>
<dbReference type="GO" id="GO:0005874">
    <property type="term" value="C:microtubule"/>
    <property type="evidence" value="ECO:0007669"/>
    <property type="project" value="UniProtKB-KW"/>
</dbReference>
<dbReference type="PaxDb" id="353153-Q4CKH8"/>
<comment type="caution">
    <text evidence="15">The sequence shown here is derived from an EMBL/GenBank/DDBJ whole genome shotgun (WGS) entry which is preliminary data.</text>
</comment>
<evidence type="ECO:0000256" key="13">
    <source>
        <dbReference type="SAM" id="Coils"/>
    </source>
</evidence>
<dbReference type="Gene3D" id="6.10.140.1060">
    <property type="match status" value="1"/>
</dbReference>
<proteinExistence type="predicted"/>
<dbReference type="PANTHER" id="PTHR22878">
    <property type="entry name" value="DYNEIN HEAVY CHAIN 6, AXONEMAL-LIKE-RELATED"/>
    <property type="match status" value="1"/>
</dbReference>
<dbReference type="GO" id="GO:0030286">
    <property type="term" value="C:dynein complex"/>
    <property type="evidence" value="ECO:0007669"/>
    <property type="project" value="UniProtKB-KW"/>
</dbReference>
<dbReference type="RefSeq" id="XP_802226.1">
    <property type="nucleotide sequence ID" value="XM_797133.1"/>
</dbReference>
<keyword evidence="6" id="KW-0067">ATP-binding</keyword>
<dbReference type="SMR" id="Q4CKH8"/>
<dbReference type="eggNOG" id="KOG3595">
    <property type="taxonomic scope" value="Eukaryota"/>
</dbReference>
<evidence type="ECO:0000256" key="10">
    <source>
        <dbReference type="ARBA" id="ARBA00023175"/>
    </source>
</evidence>
<feature type="domain" description="Dynein heavy chain ATP-binding dynein motor region" evidence="14">
    <location>
        <begin position="46"/>
        <end position="267"/>
    </location>
</feature>
<dbReference type="InterPro" id="IPR026983">
    <property type="entry name" value="DHC"/>
</dbReference>
<dbReference type="InterPro" id="IPR027417">
    <property type="entry name" value="P-loop_NTPase"/>
</dbReference>
<evidence type="ECO:0000313" key="16">
    <source>
        <dbReference type="Proteomes" id="UP000002296"/>
    </source>
</evidence>
<comment type="subcellular location">
    <subcellularLocation>
        <location evidence="1">Cell projection</location>
        <location evidence="1">Cilium</location>
    </subcellularLocation>
    <subcellularLocation>
        <location evidence="2">Cytoplasm</location>
        <location evidence="2">Cytoskeleton</location>
    </subcellularLocation>
</comment>
<dbReference type="AlphaFoldDB" id="Q4CKH8"/>
<keyword evidence="8 13" id="KW-0175">Coiled coil</keyword>
<keyword evidence="5" id="KW-0547">Nucleotide-binding</keyword>
<keyword evidence="7" id="KW-0243">Dynein</keyword>
<evidence type="ECO:0000256" key="3">
    <source>
        <dbReference type="ARBA" id="ARBA00022490"/>
    </source>
</evidence>
<evidence type="ECO:0000256" key="9">
    <source>
        <dbReference type="ARBA" id="ARBA00023069"/>
    </source>
</evidence>
<evidence type="ECO:0000256" key="2">
    <source>
        <dbReference type="ARBA" id="ARBA00004245"/>
    </source>
</evidence>
<dbReference type="InterPro" id="IPR035706">
    <property type="entry name" value="AAA_9"/>
</dbReference>
<dbReference type="GO" id="GO:0005929">
    <property type="term" value="C:cilium"/>
    <property type="evidence" value="ECO:0007669"/>
    <property type="project" value="UniProtKB-SubCell"/>
</dbReference>
<dbReference type="GO" id="GO:0005524">
    <property type="term" value="F:ATP binding"/>
    <property type="evidence" value="ECO:0007669"/>
    <property type="project" value="UniProtKB-KW"/>
</dbReference>
<evidence type="ECO:0000256" key="1">
    <source>
        <dbReference type="ARBA" id="ARBA00004138"/>
    </source>
</evidence>
<keyword evidence="4" id="KW-0493">Microtubule</keyword>
<keyword evidence="12" id="KW-0966">Cell projection</keyword>
<evidence type="ECO:0000256" key="6">
    <source>
        <dbReference type="ARBA" id="ARBA00022840"/>
    </source>
</evidence>
<dbReference type="Proteomes" id="UP000002296">
    <property type="component" value="Unassembled WGS sequence"/>
</dbReference>
<keyword evidence="16" id="KW-1185">Reference proteome</keyword>
<reference evidence="15 16" key="1">
    <citation type="journal article" date="2005" name="Science">
        <title>The genome sequence of Trypanosoma cruzi, etiologic agent of Chagas disease.</title>
        <authorList>
            <person name="El-Sayed N.M."/>
            <person name="Myler P.J."/>
            <person name="Bartholomeu D.C."/>
            <person name="Nilsson D."/>
            <person name="Aggarwal G."/>
            <person name="Tran A.N."/>
            <person name="Ghedin E."/>
            <person name="Worthey E.A."/>
            <person name="Delcher A.L."/>
            <person name="Blandin G."/>
            <person name="Westenberger S.J."/>
            <person name="Caler E."/>
            <person name="Cerqueira G.C."/>
            <person name="Branche C."/>
            <person name="Haas B."/>
            <person name="Anupama A."/>
            <person name="Arner E."/>
            <person name="Aslund L."/>
            <person name="Attipoe P."/>
            <person name="Bontempi E."/>
            <person name="Bringaud F."/>
            <person name="Burton P."/>
            <person name="Cadag E."/>
            <person name="Campbell D.A."/>
            <person name="Carrington M."/>
            <person name="Crabtree J."/>
            <person name="Darban H."/>
            <person name="da Silveira J.F."/>
            <person name="de Jong P."/>
            <person name="Edwards K."/>
            <person name="Englund P.T."/>
            <person name="Fazelina G."/>
            <person name="Feldblyum T."/>
            <person name="Ferella M."/>
            <person name="Frasch A.C."/>
            <person name="Gull K."/>
            <person name="Horn D."/>
            <person name="Hou L."/>
            <person name="Huang Y."/>
            <person name="Kindlund E."/>
            <person name="Klingbeil M."/>
            <person name="Kluge S."/>
            <person name="Koo H."/>
            <person name="Lacerda D."/>
            <person name="Levin M.J."/>
            <person name="Lorenzi H."/>
            <person name="Louie T."/>
            <person name="Machado C.R."/>
            <person name="McCulloch R."/>
            <person name="McKenna A."/>
            <person name="Mizuno Y."/>
            <person name="Mottram J.C."/>
            <person name="Nelson S."/>
            <person name="Ochaya S."/>
            <person name="Osoegawa K."/>
            <person name="Pai G."/>
            <person name="Parsons M."/>
            <person name="Pentony M."/>
            <person name="Pettersson U."/>
            <person name="Pop M."/>
            <person name="Ramirez J.L."/>
            <person name="Rinta J."/>
            <person name="Robertson L."/>
            <person name="Salzberg S.L."/>
            <person name="Sanchez D.O."/>
            <person name="Seyler A."/>
            <person name="Sharma R."/>
            <person name="Shetty J."/>
            <person name="Simpson A.J."/>
            <person name="Sisk E."/>
            <person name="Tammi M.T."/>
            <person name="Tarleton R."/>
            <person name="Teixeira S."/>
            <person name="Van Aken S."/>
            <person name="Vogt C."/>
            <person name="Ward P.N."/>
            <person name="Wickstead B."/>
            <person name="Wortman J."/>
            <person name="White O."/>
            <person name="Fraser C.M."/>
            <person name="Stuart K.D."/>
            <person name="Andersson B."/>
        </authorList>
    </citation>
    <scope>NUCLEOTIDE SEQUENCE [LARGE SCALE GENOMIC DNA]</scope>
    <source>
        <strain evidence="15 16">CL Brener</strain>
    </source>
</reference>
<evidence type="ECO:0000256" key="12">
    <source>
        <dbReference type="ARBA" id="ARBA00023273"/>
    </source>
</evidence>
<keyword evidence="10" id="KW-0505">Motor protein</keyword>
<protein>
    <submittedName>
        <fullName evidence="15">Dynein heavy chain, putative</fullName>
    </submittedName>
</protein>
<dbReference type="GO" id="GO:0007018">
    <property type="term" value="P:microtubule-based movement"/>
    <property type="evidence" value="ECO:0007669"/>
    <property type="project" value="InterPro"/>
</dbReference>
<evidence type="ECO:0000256" key="11">
    <source>
        <dbReference type="ARBA" id="ARBA00023212"/>
    </source>
</evidence>
<dbReference type="GeneID" id="3531313"/>
<keyword evidence="9" id="KW-0969">Cilium</keyword>
<dbReference type="Gene3D" id="1.10.8.1220">
    <property type="match status" value="1"/>
</dbReference>
<dbReference type="KEGG" id="tcr:433273.10"/>
<accession>Q4CKH8</accession>
<gene>
    <name evidence="15" type="ORF">Tc00.1047053433273.10</name>
</gene>
<evidence type="ECO:0000256" key="5">
    <source>
        <dbReference type="ARBA" id="ARBA00022741"/>
    </source>
</evidence>
<dbReference type="PANTHER" id="PTHR22878:SF68">
    <property type="entry name" value="DYNEIN HEAVY CHAIN 6, AXONEMAL-LIKE"/>
    <property type="match status" value="1"/>
</dbReference>